<comment type="caution">
    <text evidence="2">The sequence shown here is derived from an EMBL/GenBank/DDBJ whole genome shotgun (WGS) entry which is preliminary data.</text>
</comment>
<feature type="region of interest" description="Disordered" evidence="1">
    <location>
        <begin position="111"/>
        <end position="154"/>
    </location>
</feature>
<evidence type="ECO:0000256" key="1">
    <source>
        <dbReference type="SAM" id="MobiDB-lite"/>
    </source>
</evidence>
<feature type="compositionally biased region" description="Polar residues" evidence="1">
    <location>
        <begin position="139"/>
        <end position="153"/>
    </location>
</feature>
<dbReference type="EMBL" id="JAFNEN010000701">
    <property type="protein sequence ID" value="KAG8178365.1"/>
    <property type="molecule type" value="Genomic_DNA"/>
</dbReference>
<keyword evidence="3" id="KW-1185">Reference proteome</keyword>
<evidence type="ECO:0000313" key="2">
    <source>
        <dbReference type="EMBL" id="KAG8178365.1"/>
    </source>
</evidence>
<dbReference type="Proteomes" id="UP000827092">
    <property type="component" value="Unassembled WGS sequence"/>
</dbReference>
<evidence type="ECO:0000313" key="3">
    <source>
        <dbReference type="Proteomes" id="UP000827092"/>
    </source>
</evidence>
<accession>A0AAV6U2E9</accession>
<protein>
    <submittedName>
        <fullName evidence="2">Uncharacterized protein</fullName>
    </submittedName>
</protein>
<reference evidence="2 3" key="1">
    <citation type="journal article" date="2022" name="Nat. Ecol. Evol.">
        <title>A masculinizing supergene underlies an exaggerated male reproductive morph in a spider.</title>
        <authorList>
            <person name="Hendrickx F."/>
            <person name="De Corte Z."/>
            <person name="Sonet G."/>
            <person name="Van Belleghem S.M."/>
            <person name="Kostlbacher S."/>
            <person name="Vangestel C."/>
        </authorList>
    </citation>
    <scope>NUCLEOTIDE SEQUENCE [LARGE SCALE GENOMIC DNA]</scope>
    <source>
        <strain evidence="2">W744_W776</strain>
    </source>
</reference>
<name>A0AAV6U2E9_9ARAC</name>
<proteinExistence type="predicted"/>
<organism evidence="2 3">
    <name type="scientific">Oedothorax gibbosus</name>
    <dbReference type="NCBI Taxonomy" id="931172"/>
    <lineage>
        <taxon>Eukaryota</taxon>
        <taxon>Metazoa</taxon>
        <taxon>Ecdysozoa</taxon>
        <taxon>Arthropoda</taxon>
        <taxon>Chelicerata</taxon>
        <taxon>Arachnida</taxon>
        <taxon>Araneae</taxon>
        <taxon>Araneomorphae</taxon>
        <taxon>Entelegynae</taxon>
        <taxon>Araneoidea</taxon>
        <taxon>Linyphiidae</taxon>
        <taxon>Erigoninae</taxon>
        <taxon>Oedothorax</taxon>
    </lineage>
</organism>
<dbReference type="AlphaFoldDB" id="A0AAV6U2E9"/>
<gene>
    <name evidence="2" type="ORF">JTE90_027234</name>
</gene>
<sequence length="198" mass="22688">MQGVRMSQIPRKQMTSAALPFFIGKRERQIRRKEKARIRMRLKRQKQKENLKMQTTTFEPEVVIKEEPIDTEEDHVFSRKDHELISPWDDSLQSGTMPTIGEVFTVIKTEPVDEDDEPQNNSNGNTKKASKGKAADVAQSESPSNEDSATKNSNAKDHFDVYGEYIAAKLRKLDWKSCAYVQKAFGDILFDAEMGKFK</sequence>